<dbReference type="AlphaFoldDB" id="A0A928Y5W3"/>
<dbReference type="EMBL" id="JABTTY010000001">
    <property type="protein sequence ID" value="MBE7524902.1"/>
    <property type="molecule type" value="Genomic_DNA"/>
</dbReference>
<accession>A0A928Y5W3</accession>
<evidence type="ECO:0000313" key="3">
    <source>
        <dbReference type="Proteomes" id="UP000710385"/>
    </source>
</evidence>
<feature type="signal peptide" evidence="1">
    <location>
        <begin position="1"/>
        <end position="26"/>
    </location>
</feature>
<evidence type="ECO:0000313" key="2">
    <source>
        <dbReference type="EMBL" id="MBE7524902.1"/>
    </source>
</evidence>
<organism evidence="2 3">
    <name type="scientific">candidate division WWE3 bacterium</name>
    <dbReference type="NCBI Taxonomy" id="2053526"/>
    <lineage>
        <taxon>Bacteria</taxon>
        <taxon>Katanobacteria</taxon>
    </lineage>
</organism>
<proteinExistence type="predicted"/>
<feature type="chain" id="PRO_5037472359" description="DUF2141 domain-containing protein" evidence="1">
    <location>
        <begin position="27"/>
        <end position="146"/>
    </location>
</feature>
<keyword evidence="1" id="KW-0732">Signal</keyword>
<evidence type="ECO:0000256" key="1">
    <source>
        <dbReference type="SAM" id="SignalP"/>
    </source>
</evidence>
<comment type="caution">
    <text evidence="2">The sequence shown here is derived from an EMBL/GenBank/DDBJ whole genome shotgun (WGS) entry which is preliminary data.</text>
</comment>
<reference evidence="2" key="1">
    <citation type="submission" date="2020-05" db="EMBL/GenBank/DDBJ databases">
        <title>High-Quality Genomes of Partial-Nitritation/Anammox System by Hierarchical Clustering Based Hybrid Assembly.</title>
        <authorList>
            <person name="Liu L."/>
            <person name="Wang Y."/>
            <person name="Che Y."/>
            <person name="Chen Y."/>
            <person name="Xia Y."/>
            <person name="Luo R."/>
            <person name="Cheng S.H."/>
            <person name="Zheng C."/>
            <person name="Zhang T."/>
        </authorList>
    </citation>
    <scope>NUCLEOTIDE SEQUENCE</scope>
    <source>
        <strain evidence="2">H1_PAT1</strain>
    </source>
</reference>
<sequence length="146" mass="15668">MRPYRLPFILGSILTALIAISVLGQASPPPANAPSNDAFPAGTADVLIAEPPLVSQNGIDVSIDQVERADGVTRVIFYADNHRYDLSTLDARPYSLLADQQPIGYALEDGGAGGHHIRGILTFAGDLRGRLRIGLSEDLIFSFRIL</sequence>
<dbReference type="Proteomes" id="UP000710385">
    <property type="component" value="Unassembled WGS sequence"/>
</dbReference>
<evidence type="ECO:0008006" key="4">
    <source>
        <dbReference type="Google" id="ProtNLM"/>
    </source>
</evidence>
<protein>
    <recommendedName>
        <fullName evidence="4">DUF2141 domain-containing protein</fullName>
    </recommendedName>
</protein>
<gene>
    <name evidence="2" type="ORF">HS096_00675</name>
</gene>
<name>A0A928Y5W3_UNCKA</name>